<accession>A0A225ACI7</accession>
<reference evidence="1 2" key="1">
    <citation type="submission" date="2015-06" db="EMBL/GenBank/DDBJ databases">
        <title>Talaromyces atroroseus IBT 11181 draft genome.</title>
        <authorList>
            <person name="Rasmussen K.B."/>
            <person name="Rasmussen S."/>
            <person name="Petersen B."/>
            <person name="Sicheritz-Ponten T."/>
            <person name="Mortensen U.H."/>
            <person name="Thrane U."/>
        </authorList>
    </citation>
    <scope>NUCLEOTIDE SEQUENCE [LARGE SCALE GENOMIC DNA]</scope>
    <source>
        <strain evidence="1 2">IBT 11181</strain>
    </source>
</reference>
<comment type="caution">
    <text evidence="1">The sequence shown here is derived from an EMBL/GenBank/DDBJ whole genome shotgun (WGS) entry which is preliminary data.</text>
</comment>
<dbReference type="AlphaFoldDB" id="A0A225ACI7"/>
<proteinExistence type="predicted"/>
<keyword evidence="2" id="KW-1185">Reference proteome</keyword>
<evidence type="ECO:0000313" key="1">
    <source>
        <dbReference type="EMBL" id="OKL58090.1"/>
    </source>
</evidence>
<dbReference type="GeneID" id="31006573"/>
<organism evidence="1 2">
    <name type="scientific">Talaromyces atroroseus</name>
    <dbReference type="NCBI Taxonomy" id="1441469"/>
    <lineage>
        <taxon>Eukaryota</taxon>
        <taxon>Fungi</taxon>
        <taxon>Dikarya</taxon>
        <taxon>Ascomycota</taxon>
        <taxon>Pezizomycotina</taxon>
        <taxon>Eurotiomycetes</taxon>
        <taxon>Eurotiomycetidae</taxon>
        <taxon>Eurotiales</taxon>
        <taxon>Trichocomaceae</taxon>
        <taxon>Talaromyces</taxon>
        <taxon>Talaromyces sect. Trachyspermi</taxon>
    </lineage>
</organism>
<evidence type="ECO:0000313" key="2">
    <source>
        <dbReference type="Proteomes" id="UP000214365"/>
    </source>
</evidence>
<name>A0A225ACI7_TALAT</name>
<sequence>MLQCGEDMYKNPGLPNSVYRLERLCKCWINPAILDGEKEDIAWPFMEMLIELFLVFFGKLLVRYNQTGLSSGKYPAVERRISTTVTRASDVPQLEPAGNSCGEPCTIAPTCNSQSELDLMPERSLSSGFGPQTRRPMYTIFSSISISGQQHFSLATGC</sequence>
<dbReference type="RefSeq" id="XP_020118211.1">
    <property type="nucleotide sequence ID" value="XM_020269137.1"/>
</dbReference>
<gene>
    <name evidence="1" type="ORF">UA08_06818</name>
</gene>
<dbReference type="Proteomes" id="UP000214365">
    <property type="component" value="Unassembled WGS sequence"/>
</dbReference>
<protein>
    <submittedName>
        <fullName evidence="1">Uncharacterized protein</fullName>
    </submittedName>
</protein>
<dbReference type="EMBL" id="LFMY01000010">
    <property type="protein sequence ID" value="OKL58090.1"/>
    <property type="molecule type" value="Genomic_DNA"/>
</dbReference>